<evidence type="ECO:0000313" key="2">
    <source>
        <dbReference type="EMBL" id="GFH15584.1"/>
    </source>
</evidence>
<accession>A0A699Z9S5</accession>
<name>A0A699Z9S5_HAELA</name>
<protein>
    <submittedName>
        <fullName evidence="2">Uncharacterized protein</fullName>
    </submittedName>
</protein>
<proteinExistence type="predicted"/>
<dbReference type="EMBL" id="BLLF01000871">
    <property type="protein sequence ID" value="GFH15584.1"/>
    <property type="molecule type" value="Genomic_DNA"/>
</dbReference>
<sequence length="207" mass="20378">MVQKVFPFLRPVIVSDFRSKEDLANTAQADAATQAAEAQAEDLVAHHTLAAQQAAHALGGSSCIAMAQKPTTTLTTPAAALPQGVDWVRQGVRSDLAAGQAGSLRLNCLDGPDQPAVEFNATVEVDLGSSSLHLHPGLVLVGPGRGEAAGSEGEGGGGGGGEAGAPAAGRVGCSSASGTASFSVMAISLLALSMAGPAAASLEGRGV</sequence>
<dbReference type="Proteomes" id="UP000485058">
    <property type="component" value="Unassembled WGS sequence"/>
</dbReference>
<keyword evidence="3" id="KW-1185">Reference proteome</keyword>
<comment type="caution">
    <text evidence="2">The sequence shown here is derived from an EMBL/GenBank/DDBJ whole genome shotgun (WGS) entry which is preliminary data.</text>
</comment>
<gene>
    <name evidence="2" type="ORF">HaLaN_11834</name>
</gene>
<evidence type="ECO:0000313" key="3">
    <source>
        <dbReference type="Proteomes" id="UP000485058"/>
    </source>
</evidence>
<evidence type="ECO:0000256" key="1">
    <source>
        <dbReference type="SAM" id="MobiDB-lite"/>
    </source>
</evidence>
<organism evidence="2 3">
    <name type="scientific">Haematococcus lacustris</name>
    <name type="common">Green alga</name>
    <name type="synonym">Haematococcus pluvialis</name>
    <dbReference type="NCBI Taxonomy" id="44745"/>
    <lineage>
        <taxon>Eukaryota</taxon>
        <taxon>Viridiplantae</taxon>
        <taxon>Chlorophyta</taxon>
        <taxon>core chlorophytes</taxon>
        <taxon>Chlorophyceae</taxon>
        <taxon>CS clade</taxon>
        <taxon>Chlamydomonadales</taxon>
        <taxon>Haematococcaceae</taxon>
        <taxon>Haematococcus</taxon>
    </lineage>
</organism>
<dbReference type="AlphaFoldDB" id="A0A699Z9S5"/>
<feature type="compositionally biased region" description="Gly residues" evidence="1">
    <location>
        <begin position="144"/>
        <end position="163"/>
    </location>
</feature>
<reference evidence="2 3" key="1">
    <citation type="submission" date="2020-02" db="EMBL/GenBank/DDBJ databases">
        <title>Draft genome sequence of Haematococcus lacustris strain NIES-144.</title>
        <authorList>
            <person name="Morimoto D."/>
            <person name="Nakagawa S."/>
            <person name="Yoshida T."/>
            <person name="Sawayama S."/>
        </authorList>
    </citation>
    <scope>NUCLEOTIDE SEQUENCE [LARGE SCALE GENOMIC DNA]</scope>
    <source>
        <strain evidence="2 3">NIES-144</strain>
    </source>
</reference>
<feature type="region of interest" description="Disordered" evidence="1">
    <location>
        <begin position="144"/>
        <end position="168"/>
    </location>
</feature>